<reference evidence="2 3" key="1">
    <citation type="submission" date="2021-01" db="EMBL/GenBank/DDBJ databases">
        <title>Prevotella A2931 sp. nov.</title>
        <authorList>
            <person name="Buhl M."/>
            <person name="Oberhettinger P."/>
        </authorList>
    </citation>
    <scope>NUCLEOTIDE SEQUENCE [LARGE SCALE GENOMIC DNA]</scope>
    <source>
        <strain evidence="2 3">A2931</strain>
    </source>
</reference>
<feature type="compositionally biased region" description="Basic and acidic residues" evidence="1">
    <location>
        <begin position="38"/>
        <end position="60"/>
    </location>
</feature>
<dbReference type="Proteomes" id="UP000664265">
    <property type="component" value="Unassembled WGS sequence"/>
</dbReference>
<organism evidence="2 3">
    <name type="scientific">Prevotella illustrans</name>
    <dbReference type="NCBI Taxonomy" id="2800387"/>
    <lineage>
        <taxon>Bacteria</taxon>
        <taxon>Pseudomonadati</taxon>
        <taxon>Bacteroidota</taxon>
        <taxon>Bacteroidia</taxon>
        <taxon>Bacteroidales</taxon>
        <taxon>Prevotellaceae</taxon>
        <taxon>Prevotella</taxon>
    </lineage>
</organism>
<evidence type="ECO:0000313" key="3">
    <source>
        <dbReference type="Proteomes" id="UP000664265"/>
    </source>
</evidence>
<name>A0ABS3M7H6_9BACT</name>
<dbReference type="RefSeq" id="WP_107581995.1">
    <property type="nucleotide sequence ID" value="NZ_JAERMS010000039.1"/>
</dbReference>
<sequence length="280" mass="31502">MGTSNLYKGPKGSSLLPADYTGDSDEQPIEDTPVEQEQSEKGEKEKGDNPEQEESQKESATRVSWTQAKRTFSNEIGNWSPNVRLIVKNYTKASGGYKHAARTSTSSKRVARGIITLFSGSPSDIRRHIEQSGIIFEGRSVQDIFNDIYIYLSTGSASREDAIADRALSQTFSELFESDLMNYQSLEMFTPELLEFMVSHFVTNSIFYRLLNEVAFGELTGDKSTVDITTIESDLKTFIDGVVSGRLTEHLHEGVTQHEINRFVDDLYEDCYKVMEELAK</sequence>
<gene>
    <name evidence="2" type="ORF">JHU38_10180</name>
</gene>
<dbReference type="EMBL" id="JAERMS010000039">
    <property type="protein sequence ID" value="MBO1364129.1"/>
    <property type="molecule type" value="Genomic_DNA"/>
</dbReference>
<keyword evidence="3" id="KW-1185">Reference proteome</keyword>
<evidence type="ECO:0000313" key="2">
    <source>
        <dbReference type="EMBL" id="MBO1364129.1"/>
    </source>
</evidence>
<comment type="caution">
    <text evidence="2">The sequence shown here is derived from an EMBL/GenBank/DDBJ whole genome shotgun (WGS) entry which is preliminary data.</text>
</comment>
<proteinExistence type="predicted"/>
<evidence type="ECO:0000256" key="1">
    <source>
        <dbReference type="SAM" id="MobiDB-lite"/>
    </source>
</evidence>
<accession>A0ABS3M7H6</accession>
<protein>
    <submittedName>
        <fullName evidence="2">Uncharacterized protein</fullName>
    </submittedName>
</protein>
<feature type="region of interest" description="Disordered" evidence="1">
    <location>
        <begin position="1"/>
        <end position="66"/>
    </location>
</feature>
<feature type="compositionally biased region" description="Acidic residues" evidence="1">
    <location>
        <begin position="22"/>
        <end position="34"/>
    </location>
</feature>